<evidence type="ECO:0000256" key="2">
    <source>
        <dbReference type="SAM" id="MobiDB-lite"/>
    </source>
</evidence>
<accession>A0A9P1GHA2</accession>
<feature type="region of interest" description="Disordered" evidence="2">
    <location>
        <begin position="1"/>
        <end position="75"/>
    </location>
</feature>
<proteinExistence type="predicted"/>
<dbReference type="PROSITE" id="PS00018">
    <property type="entry name" value="EF_HAND_1"/>
    <property type="match status" value="1"/>
</dbReference>
<feature type="compositionally biased region" description="Basic and acidic residues" evidence="2">
    <location>
        <begin position="60"/>
        <end position="69"/>
    </location>
</feature>
<evidence type="ECO:0000259" key="3">
    <source>
        <dbReference type="PROSITE" id="PS50222"/>
    </source>
</evidence>
<keyword evidence="1" id="KW-0106">Calcium</keyword>
<keyword evidence="6" id="KW-1185">Reference proteome</keyword>
<dbReference type="EMBL" id="CAMXCT010004813">
    <property type="protein sequence ID" value="CAI4010452.1"/>
    <property type="molecule type" value="Genomic_DNA"/>
</dbReference>
<gene>
    <name evidence="4" type="ORF">C1SCF055_LOCUS35722</name>
</gene>
<feature type="non-terminal residue" evidence="4">
    <location>
        <position position="1"/>
    </location>
</feature>
<dbReference type="SUPFAM" id="SSF47473">
    <property type="entry name" value="EF-hand"/>
    <property type="match status" value="1"/>
</dbReference>
<dbReference type="EMBL" id="CAMXCT020004813">
    <property type="protein sequence ID" value="CAL1163827.1"/>
    <property type="molecule type" value="Genomic_DNA"/>
</dbReference>
<dbReference type="AlphaFoldDB" id="A0A9P1GHA2"/>
<dbReference type="InterPro" id="IPR011992">
    <property type="entry name" value="EF-hand-dom_pair"/>
</dbReference>
<organism evidence="4">
    <name type="scientific">Cladocopium goreaui</name>
    <dbReference type="NCBI Taxonomy" id="2562237"/>
    <lineage>
        <taxon>Eukaryota</taxon>
        <taxon>Sar</taxon>
        <taxon>Alveolata</taxon>
        <taxon>Dinophyceae</taxon>
        <taxon>Suessiales</taxon>
        <taxon>Symbiodiniaceae</taxon>
        <taxon>Cladocopium</taxon>
    </lineage>
</organism>
<protein>
    <recommendedName>
        <fullName evidence="3">EF-hand domain-containing protein</fullName>
    </recommendedName>
</protein>
<comment type="caution">
    <text evidence="4">The sequence shown here is derived from an EMBL/GenBank/DDBJ whole genome shotgun (WGS) entry which is preliminary data.</text>
</comment>
<dbReference type="InterPro" id="IPR018247">
    <property type="entry name" value="EF_Hand_1_Ca_BS"/>
</dbReference>
<dbReference type="GO" id="GO:0005509">
    <property type="term" value="F:calcium ion binding"/>
    <property type="evidence" value="ECO:0007669"/>
    <property type="project" value="InterPro"/>
</dbReference>
<reference evidence="5" key="2">
    <citation type="submission" date="2024-04" db="EMBL/GenBank/DDBJ databases">
        <authorList>
            <person name="Chen Y."/>
            <person name="Shah S."/>
            <person name="Dougan E. K."/>
            <person name="Thang M."/>
            <person name="Chan C."/>
        </authorList>
    </citation>
    <scope>NUCLEOTIDE SEQUENCE [LARGE SCALE GENOMIC DNA]</scope>
</reference>
<reference evidence="4" key="1">
    <citation type="submission" date="2022-10" db="EMBL/GenBank/DDBJ databases">
        <authorList>
            <person name="Chen Y."/>
            <person name="Dougan E. K."/>
            <person name="Chan C."/>
            <person name="Rhodes N."/>
            <person name="Thang M."/>
        </authorList>
    </citation>
    <scope>NUCLEOTIDE SEQUENCE</scope>
</reference>
<dbReference type="PROSITE" id="PS50222">
    <property type="entry name" value="EF_HAND_2"/>
    <property type="match status" value="1"/>
</dbReference>
<dbReference type="InterPro" id="IPR002048">
    <property type="entry name" value="EF_hand_dom"/>
</dbReference>
<evidence type="ECO:0000313" key="5">
    <source>
        <dbReference type="EMBL" id="CAL1163827.1"/>
    </source>
</evidence>
<sequence length="396" mass="45341">VAMTYGGKTHRIGKRHEAQDVDPHARLVKPQRGPCWARPGTSPLPRCGPTSRRVLASPEPCREDPRSPSHDASTLRRQSLPVLDVTSSEALLLARQLHMDFQEVKSIMPPGAKKKKQELRDVPGQLSVLILTSGHPRMHHEKFFRQPKHPKVPHLRNGGIALEHFRQLLRRLFGVEISQHVLEDEDQMGPSAMRETLQEAYAECAADGPIDVRRFITWYRDHFFQMEARKIQRIEDDLTLELAKRHHCSPIDLEHVKCKFDAFDLDKSGIIDHNEFEQMIYSLLQCSSSSDLPRNRLQRFWVEADQDRAFEVVDGWSGFDDALPPEETGCSTLKSGLARWGSRRNTLPQRVPTVSWRRSMPRFCQRSSEPRPSTDAADVRPGGQTHRSWLTDRLTA</sequence>
<evidence type="ECO:0000313" key="6">
    <source>
        <dbReference type="Proteomes" id="UP001152797"/>
    </source>
</evidence>
<dbReference type="Proteomes" id="UP001152797">
    <property type="component" value="Unassembled WGS sequence"/>
</dbReference>
<dbReference type="Gene3D" id="1.10.238.10">
    <property type="entry name" value="EF-hand"/>
    <property type="match status" value="1"/>
</dbReference>
<dbReference type="EMBL" id="CAMXCT030004813">
    <property type="protein sequence ID" value="CAL4797764.1"/>
    <property type="molecule type" value="Genomic_DNA"/>
</dbReference>
<feature type="domain" description="EF-hand" evidence="3">
    <location>
        <begin position="251"/>
        <end position="286"/>
    </location>
</feature>
<feature type="region of interest" description="Disordered" evidence="2">
    <location>
        <begin position="363"/>
        <end position="396"/>
    </location>
</feature>
<feature type="compositionally biased region" description="Basic and acidic residues" evidence="2">
    <location>
        <begin position="15"/>
        <end position="25"/>
    </location>
</feature>
<evidence type="ECO:0000313" key="4">
    <source>
        <dbReference type="EMBL" id="CAI4010452.1"/>
    </source>
</evidence>
<evidence type="ECO:0000256" key="1">
    <source>
        <dbReference type="ARBA" id="ARBA00022837"/>
    </source>
</evidence>
<feature type="non-terminal residue" evidence="4">
    <location>
        <position position="396"/>
    </location>
</feature>
<name>A0A9P1GHA2_9DINO</name>